<dbReference type="GO" id="GO:0007169">
    <property type="term" value="P:cell surface receptor protein tyrosine kinase signaling pathway"/>
    <property type="evidence" value="ECO:0007669"/>
    <property type="project" value="TreeGrafter"/>
</dbReference>
<dbReference type="OrthoDB" id="5983572at2759"/>
<dbReference type="FunCoup" id="A0A1V9XLK5">
    <property type="interactions" value="286"/>
</dbReference>
<dbReference type="Gene3D" id="1.20.120.830">
    <property type="entry name" value="Serine-rich domain"/>
    <property type="match status" value="1"/>
</dbReference>
<dbReference type="EMBL" id="MNPL01008336">
    <property type="protein sequence ID" value="OQR74273.1"/>
    <property type="molecule type" value="Genomic_DNA"/>
</dbReference>
<feature type="compositionally biased region" description="Low complexity" evidence="4">
    <location>
        <begin position="427"/>
        <end position="441"/>
    </location>
</feature>
<dbReference type="GO" id="GO:0016477">
    <property type="term" value="P:cell migration"/>
    <property type="evidence" value="ECO:0007669"/>
    <property type="project" value="TreeGrafter"/>
</dbReference>
<feature type="non-terminal residue" evidence="7">
    <location>
        <position position="1"/>
    </location>
</feature>
<dbReference type="Proteomes" id="UP000192247">
    <property type="component" value="Unassembled WGS sequence"/>
</dbReference>
<organism evidence="7 8">
    <name type="scientific">Tropilaelaps mercedesae</name>
    <dbReference type="NCBI Taxonomy" id="418985"/>
    <lineage>
        <taxon>Eukaryota</taxon>
        <taxon>Metazoa</taxon>
        <taxon>Ecdysozoa</taxon>
        <taxon>Arthropoda</taxon>
        <taxon>Chelicerata</taxon>
        <taxon>Arachnida</taxon>
        <taxon>Acari</taxon>
        <taxon>Parasitiformes</taxon>
        <taxon>Mesostigmata</taxon>
        <taxon>Gamasina</taxon>
        <taxon>Dermanyssoidea</taxon>
        <taxon>Laelapidae</taxon>
        <taxon>Tropilaelaps</taxon>
    </lineage>
</organism>
<feature type="domain" description="Serine rich protein interaction" evidence="5">
    <location>
        <begin position="43"/>
        <end position="191"/>
    </location>
</feature>
<dbReference type="InterPro" id="IPR014928">
    <property type="entry name" value="Serine_rich_dom"/>
</dbReference>
<dbReference type="GO" id="GO:0005737">
    <property type="term" value="C:cytoplasm"/>
    <property type="evidence" value="ECO:0007669"/>
    <property type="project" value="UniProtKB-SubCell"/>
</dbReference>
<dbReference type="PANTHER" id="PTHR10654:SF18">
    <property type="entry name" value="IP17195P"/>
    <property type="match status" value="1"/>
</dbReference>
<evidence type="ECO:0000259" key="6">
    <source>
        <dbReference type="Pfam" id="PF12026"/>
    </source>
</evidence>
<feature type="region of interest" description="Disordered" evidence="4">
    <location>
        <begin position="194"/>
        <end position="220"/>
    </location>
</feature>
<dbReference type="PANTHER" id="PTHR10654">
    <property type="entry name" value="CAS SCAFFOLDING PROTEIN"/>
    <property type="match status" value="1"/>
</dbReference>
<feature type="domain" description="CAS family C-terminal" evidence="6">
    <location>
        <begin position="227"/>
        <end position="409"/>
    </location>
</feature>
<comment type="subcellular location">
    <subcellularLocation>
        <location evidence="1">Cytoplasm</location>
    </subcellularLocation>
</comment>
<gene>
    <name evidence="7" type="ORF">BIW11_00989</name>
</gene>
<dbReference type="AlphaFoldDB" id="A0A1V9XLK5"/>
<feature type="region of interest" description="Disordered" evidence="4">
    <location>
        <begin position="427"/>
        <end position="451"/>
    </location>
</feature>
<dbReference type="InterPro" id="IPR021901">
    <property type="entry name" value="CAS_C"/>
</dbReference>
<sequence length="451" mass="49370">VTRDMPPPVKSSIEAADYAALPTTTSFLPPSGLDTSSSREVPLELHSALETLVIHQQEVQAASQLLFSSLAASDQSRDGRENMRVPCHTLLNSVRSYFTFARGAVNSARSNAPDPKIAAKLERLVQTLAISYSVIADACAAMDKLDWQCQNKQGERDDLDRLVACARSLSDDVQQISSCVQGNATLIFRRTPAAQEIRQRPLPRPPSASGAQSGQPDVADGKEIDYGEYDYIQMQNELPLSKTGTPAGLTQQQDFGAHYDSLLKRSQEMIADKSSVAEVPAHVCNDHLLREHYSPRLNEAIAYLGEAISAFLAAIEKNQPPRVFVEHTKFVLIAAHRVACIGDTLHRHLADHGESEKFRRCSEKISTSLRLLVDTTKRAALHFPAVVAIQEMVDTVMAVSHLCHALKGCFVVNTPQLQQAQQQAQQQQQQTQQQQQPQPTAAGPLGGVTVN</sequence>
<keyword evidence="3" id="KW-0597">Phosphoprotein</keyword>
<dbReference type="STRING" id="418985.A0A1V9XLK5"/>
<dbReference type="Pfam" id="PF12026">
    <property type="entry name" value="CAS_C"/>
    <property type="match status" value="1"/>
</dbReference>
<evidence type="ECO:0000256" key="3">
    <source>
        <dbReference type="ARBA" id="ARBA00022553"/>
    </source>
</evidence>
<name>A0A1V9XLK5_9ACAR</name>
<accession>A0A1V9XLK5</accession>
<dbReference type="InterPro" id="IPR038319">
    <property type="entry name" value="Serine_rich_sf"/>
</dbReference>
<evidence type="ECO:0000256" key="1">
    <source>
        <dbReference type="ARBA" id="ARBA00004496"/>
    </source>
</evidence>
<dbReference type="Gene3D" id="1.20.120.230">
    <property type="entry name" value="Alpha-catenin/vinculin-like"/>
    <property type="match status" value="1"/>
</dbReference>
<protein>
    <submittedName>
        <fullName evidence="7">Breast cancer anti-estrogen resistance protein 1-like</fullName>
    </submittedName>
</protein>
<evidence type="ECO:0000313" key="7">
    <source>
        <dbReference type="EMBL" id="OQR74273.1"/>
    </source>
</evidence>
<dbReference type="InParanoid" id="A0A1V9XLK5"/>
<reference evidence="7 8" key="1">
    <citation type="journal article" date="2017" name="Gigascience">
        <title>Draft genome of the honey bee ectoparasitic mite, Tropilaelaps mercedesae, is shaped by the parasitic life history.</title>
        <authorList>
            <person name="Dong X."/>
            <person name="Armstrong S.D."/>
            <person name="Xia D."/>
            <person name="Makepeace B.L."/>
            <person name="Darby A.C."/>
            <person name="Kadowaki T."/>
        </authorList>
    </citation>
    <scope>NUCLEOTIDE SEQUENCE [LARGE SCALE GENOMIC DNA]</scope>
    <source>
        <strain evidence="7">Wuxi-XJTLU</strain>
    </source>
</reference>
<evidence type="ECO:0000256" key="4">
    <source>
        <dbReference type="SAM" id="MobiDB-lite"/>
    </source>
</evidence>
<keyword evidence="8" id="KW-1185">Reference proteome</keyword>
<proteinExistence type="predicted"/>
<keyword evidence="2" id="KW-0963">Cytoplasm</keyword>
<evidence type="ECO:0000259" key="5">
    <source>
        <dbReference type="Pfam" id="PF08824"/>
    </source>
</evidence>
<evidence type="ECO:0000313" key="8">
    <source>
        <dbReference type="Proteomes" id="UP000192247"/>
    </source>
</evidence>
<comment type="caution">
    <text evidence="7">The sequence shown here is derived from an EMBL/GenBank/DDBJ whole genome shotgun (WGS) entry which is preliminary data.</text>
</comment>
<dbReference type="Pfam" id="PF08824">
    <property type="entry name" value="Serine_rich"/>
    <property type="match status" value="1"/>
</dbReference>
<dbReference type="InterPro" id="IPR037362">
    <property type="entry name" value="CAS_fam"/>
</dbReference>
<evidence type="ECO:0000256" key="2">
    <source>
        <dbReference type="ARBA" id="ARBA00022490"/>
    </source>
</evidence>
<dbReference type="GO" id="GO:0005886">
    <property type="term" value="C:plasma membrane"/>
    <property type="evidence" value="ECO:0007669"/>
    <property type="project" value="TreeGrafter"/>
</dbReference>